<organism evidence="2 3">
    <name type="scientific">Zwartia hollandica</name>
    <dbReference type="NCBI Taxonomy" id="324606"/>
    <lineage>
        <taxon>Bacteria</taxon>
        <taxon>Pseudomonadati</taxon>
        <taxon>Pseudomonadota</taxon>
        <taxon>Betaproteobacteria</taxon>
        <taxon>Burkholderiales</taxon>
        <taxon>Alcaligenaceae</taxon>
        <taxon>Zwartia</taxon>
    </lineage>
</organism>
<feature type="transmembrane region" description="Helical" evidence="1">
    <location>
        <begin position="12"/>
        <end position="31"/>
    </location>
</feature>
<gene>
    <name evidence="2" type="ORF">KZZ10_02065</name>
</gene>
<evidence type="ECO:0000313" key="3">
    <source>
        <dbReference type="Proteomes" id="UP000739565"/>
    </source>
</evidence>
<dbReference type="Proteomes" id="UP000739565">
    <property type="component" value="Unassembled WGS sequence"/>
</dbReference>
<name>A0A953N6D1_9BURK</name>
<feature type="transmembrane region" description="Helical" evidence="1">
    <location>
        <begin position="51"/>
        <end position="69"/>
    </location>
</feature>
<keyword evidence="1" id="KW-0812">Transmembrane</keyword>
<evidence type="ECO:0000313" key="2">
    <source>
        <dbReference type="EMBL" id="MBZ1349420.1"/>
    </source>
</evidence>
<evidence type="ECO:0000256" key="1">
    <source>
        <dbReference type="SAM" id="Phobius"/>
    </source>
</evidence>
<reference evidence="2" key="1">
    <citation type="submission" date="2021-07" db="EMBL/GenBank/DDBJ databases">
        <title>New genus and species of the family Alcaligenaceae.</title>
        <authorList>
            <person name="Hahn M.W."/>
        </authorList>
    </citation>
    <scope>NUCLEOTIDE SEQUENCE</scope>
    <source>
        <strain evidence="2">LF4-65</strain>
    </source>
</reference>
<sequence>MNTANILNGTIGFMVLLPILRTLAACLSALITSACMARNYFADGYDYFLEFLPFDLLWLGLSLSVFFYYRRKRVASVKDQTV</sequence>
<protein>
    <submittedName>
        <fullName evidence="2">Uncharacterized protein</fullName>
    </submittedName>
</protein>
<proteinExistence type="predicted"/>
<keyword evidence="1" id="KW-0472">Membrane</keyword>
<accession>A0A953N6D1</accession>
<comment type="caution">
    <text evidence="2">The sequence shown here is derived from an EMBL/GenBank/DDBJ whole genome shotgun (WGS) entry which is preliminary data.</text>
</comment>
<keyword evidence="3" id="KW-1185">Reference proteome</keyword>
<dbReference type="RefSeq" id="WP_259659844.1">
    <property type="nucleotide sequence ID" value="NZ_JAHXRI010000004.1"/>
</dbReference>
<dbReference type="EMBL" id="JAHXRI010000004">
    <property type="protein sequence ID" value="MBZ1349420.1"/>
    <property type="molecule type" value="Genomic_DNA"/>
</dbReference>
<dbReference type="AlphaFoldDB" id="A0A953N6D1"/>
<keyword evidence="1" id="KW-1133">Transmembrane helix</keyword>